<proteinExistence type="predicted"/>
<evidence type="ECO:0000313" key="1">
    <source>
        <dbReference type="EMBL" id="KAK7495298.1"/>
    </source>
</evidence>
<dbReference type="AlphaFoldDB" id="A0ABD0L7K7"/>
<dbReference type="EMBL" id="JACVVK020000076">
    <property type="protein sequence ID" value="KAK7495298.1"/>
    <property type="molecule type" value="Genomic_DNA"/>
</dbReference>
<comment type="caution">
    <text evidence="1">The sequence shown here is derived from an EMBL/GenBank/DDBJ whole genome shotgun (WGS) entry which is preliminary data.</text>
</comment>
<protein>
    <submittedName>
        <fullName evidence="1">Uncharacterized protein</fullName>
    </submittedName>
</protein>
<keyword evidence="2" id="KW-1185">Reference proteome</keyword>
<organism evidence="1 2">
    <name type="scientific">Batillaria attramentaria</name>
    <dbReference type="NCBI Taxonomy" id="370345"/>
    <lineage>
        <taxon>Eukaryota</taxon>
        <taxon>Metazoa</taxon>
        <taxon>Spiralia</taxon>
        <taxon>Lophotrochozoa</taxon>
        <taxon>Mollusca</taxon>
        <taxon>Gastropoda</taxon>
        <taxon>Caenogastropoda</taxon>
        <taxon>Sorbeoconcha</taxon>
        <taxon>Cerithioidea</taxon>
        <taxon>Batillariidae</taxon>
        <taxon>Batillaria</taxon>
    </lineage>
</organism>
<gene>
    <name evidence="1" type="ORF">BaRGS_00013480</name>
</gene>
<sequence length="87" mass="10249">MFRTTMEEEEKICMISPEKNMKYEIDDKMFHATIGKEGGGGGRKKKKKVFIISAQRDLTRCFGQNETKFTEQKKKRKKFFMISLETT</sequence>
<dbReference type="Proteomes" id="UP001519460">
    <property type="component" value="Unassembled WGS sequence"/>
</dbReference>
<name>A0ABD0L7K7_9CAEN</name>
<evidence type="ECO:0000313" key="2">
    <source>
        <dbReference type="Proteomes" id="UP001519460"/>
    </source>
</evidence>
<reference evidence="1 2" key="1">
    <citation type="journal article" date="2023" name="Sci. Data">
        <title>Genome assembly of the Korean intertidal mud-creeper Batillaria attramentaria.</title>
        <authorList>
            <person name="Patra A.K."/>
            <person name="Ho P.T."/>
            <person name="Jun S."/>
            <person name="Lee S.J."/>
            <person name="Kim Y."/>
            <person name="Won Y.J."/>
        </authorList>
    </citation>
    <scope>NUCLEOTIDE SEQUENCE [LARGE SCALE GENOMIC DNA]</scope>
    <source>
        <strain evidence="1">Wonlab-2016</strain>
    </source>
</reference>
<accession>A0ABD0L7K7</accession>